<dbReference type="Gene3D" id="1.10.530.10">
    <property type="match status" value="1"/>
</dbReference>
<dbReference type="InterPro" id="IPR038765">
    <property type="entry name" value="Papain-like_cys_pep_sf"/>
</dbReference>
<dbReference type="InterPro" id="IPR031304">
    <property type="entry name" value="SLT_2"/>
</dbReference>
<dbReference type="InterPro" id="IPR016047">
    <property type="entry name" value="M23ase_b-sheet_dom"/>
</dbReference>
<dbReference type="PANTHER" id="PTHR47359:SF3">
    <property type="entry name" value="NLP_P60 DOMAIN-CONTAINING PROTEIN-RELATED"/>
    <property type="match status" value="1"/>
</dbReference>
<accession>Q0RUV4</accession>
<evidence type="ECO:0000313" key="8">
    <source>
        <dbReference type="Proteomes" id="UP000008710"/>
    </source>
</evidence>
<dbReference type="InterPro" id="IPR051794">
    <property type="entry name" value="PG_Endopeptidase_C40"/>
</dbReference>
<feature type="domain" description="NlpC/P60" evidence="6">
    <location>
        <begin position="416"/>
        <end position="540"/>
    </location>
</feature>
<evidence type="ECO:0000256" key="3">
    <source>
        <dbReference type="ARBA" id="ARBA00022801"/>
    </source>
</evidence>
<dbReference type="eggNOG" id="COG0791">
    <property type="taxonomic scope" value="Bacteria"/>
</dbReference>
<keyword evidence="4" id="KW-0788">Thiol protease</keyword>
<dbReference type="SUPFAM" id="SSF53955">
    <property type="entry name" value="Lysozyme-like"/>
    <property type="match status" value="1"/>
</dbReference>
<evidence type="ECO:0000313" key="7">
    <source>
        <dbReference type="EMBL" id="ABH00932.1"/>
    </source>
</evidence>
<sequence>MRIGGVRRTLLMSGAIGIVIGTSACSLGTPVIPRDPCRTVTIDSNDGGERGPASTAEQTLTVSGPIRLPVEPGTATFTSGFGERWGAQHQGVDLAGPVGTKILAALDGNVVKAGDSGEGPGVGFENWVVIDSNVDGRPVSTVYGHMFATGIHVKPGQQVKAGDHIADIGNAGGSTGPHLHFEYWQGGRLQGGTALDPLTVLPDIAKQNGTSSDDPNPNTTSNSNSPIQLVAASRSTADCSGFGMAGGGELAFGIVPAEFEPWLRRAGSVCPEIDAPLLAAQLQQENGFRHGSTAPVSSTGALGPAQFMPGTWATWGKDYDGDGKADPNSIGDAVMSQAHFMCALYQNVSGYIASGQASGDPIELTLAAYNAGPGAVQQYGGIPPYAQTENYVPKIMQARTGFTNPNARGRFIPHASGDRSQVVTAAREYLGTPYVWGGGGTGGPSGGGFDCSGLTSYAVHAASAGKIALPRTSEQQWGVGTEIPIDQAKPGDLVFGSWGPNGPGHVGIAAGNGQMVHAPTPGEVVKEAPLQEGMKARRVM</sequence>
<evidence type="ECO:0000256" key="2">
    <source>
        <dbReference type="ARBA" id="ARBA00022670"/>
    </source>
</evidence>
<dbReference type="InterPro" id="IPR023346">
    <property type="entry name" value="Lysozyme-like_dom_sf"/>
</dbReference>
<dbReference type="eggNOG" id="COG0739">
    <property type="taxonomic scope" value="Bacteria"/>
</dbReference>
<keyword evidence="7" id="KW-0614">Plasmid</keyword>
<keyword evidence="2" id="KW-0645">Protease</keyword>
<dbReference type="SUPFAM" id="SSF54001">
    <property type="entry name" value="Cysteine proteinases"/>
    <property type="match status" value="1"/>
</dbReference>
<dbReference type="EMBL" id="CP000434">
    <property type="protein sequence ID" value="ABH00932.1"/>
    <property type="molecule type" value="Genomic_DNA"/>
</dbReference>
<dbReference type="PROSITE" id="PS51935">
    <property type="entry name" value="NLPC_P60"/>
    <property type="match status" value="1"/>
</dbReference>
<keyword evidence="3 7" id="KW-0378">Hydrolase</keyword>
<gene>
    <name evidence="7" type="ordered locus">RHA1_ro11285</name>
</gene>
<reference evidence="8" key="1">
    <citation type="journal article" date="2006" name="Proc. Natl. Acad. Sci. U.S.A.">
        <title>The complete genome of Rhodococcus sp. RHA1 provides insights into a catabolic powerhouse.</title>
        <authorList>
            <person name="McLeod M.P."/>
            <person name="Warren R.L."/>
            <person name="Hsiao W.W.L."/>
            <person name="Araki N."/>
            <person name="Myhre M."/>
            <person name="Fernandes C."/>
            <person name="Miyazawa D."/>
            <person name="Wong W."/>
            <person name="Lillquist A.L."/>
            <person name="Wang D."/>
            <person name="Dosanjh M."/>
            <person name="Hara H."/>
            <person name="Petrescu A."/>
            <person name="Morin R.D."/>
            <person name="Yang G."/>
            <person name="Stott J.M."/>
            <person name="Schein J.E."/>
            <person name="Shin H."/>
            <person name="Smailus D."/>
            <person name="Siddiqui A.S."/>
            <person name="Marra M.A."/>
            <person name="Jones S.J.M."/>
            <person name="Holt R."/>
            <person name="Brinkman F.S.L."/>
            <person name="Miyauchi K."/>
            <person name="Fukuda M."/>
            <person name="Davies J.E."/>
            <person name="Mohn W.W."/>
            <person name="Eltis L.D."/>
        </authorList>
    </citation>
    <scope>NUCLEOTIDE SEQUENCE [LARGE SCALE GENOMIC DNA]</scope>
    <source>
        <strain evidence="8">RHA1</strain>
    </source>
</reference>
<dbReference type="Proteomes" id="UP000008710">
    <property type="component" value="Plasmid pRHL3"/>
</dbReference>
<name>Q0RUV4_RHOJR</name>
<evidence type="ECO:0000259" key="6">
    <source>
        <dbReference type="PROSITE" id="PS51935"/>
    </source>
</evidence>
<dbReference type="Pfam" id="PF00877">
    <property type="entry name" value="NLPC_P60"/>
    <property type="match status" value="1"/>
</dbReference>
<dbReference type="Pfam" id="PF01551">
    <property type="entry name" value="Peptidase_M23"/>
    <property type="match status" value="1"/>
</dbReference>
<feature type="compositionally biased region" description="Low complexity" evidence="5">
    <location>
        <begin position="210"/>
        <end position="225"/>
    </location>
</feature>
<dbReference type="CDD" id="cd13399">
    <property type="entry name" value="Slt35-like"/>
    <property type="match status" value="1"/>
</dbReference>
<evidence type="ECO:0000256" key="1">
    <source>
        <dbReference type="ARBA" id="ARBA00007074"/>
    </source>
</evidence>
<evidence type="ECO:0000256" key="4">
    <source>
        <dbReference type="ARBA" id="ARBA00022807"/>
    </source>
</evidence>
<dbReference type="Pfam" id="PF13406">
    <property type="entry name" value="SLT_2"/>
    <property type="match status" value="1"/>
</dbReference>
<dbReference type="InterPro" id="IPR000064">
    <property type="entry name" value="NLP_P60_dom"/>
</dbReference>
<dbReference type="Gene3D" id="3.90.1720.10">
    <property type="entry name" value="endopeptidase domain like (from Nostoc punctiforme)"/>
    <property type="match status" value="1"/>
</dbReference>
<dbReference type="CAZy" id="GH23">
    <property type="family name" value="Glycoside Hydrolase Family 23"/>
</dbReference>
<dbReference type="Gene3D" id="2.70.70.10">
    <property type="entry name" value="Glucose Permease (Domain IIA)"/>
    <property type="match status" value="1"/>
</dbReference>
<dbReference type="SUPFAM" id="SSF51261">
    <property type="entry name" value="Duplicated hybrid motif"/>
    <property type="match status" value="1"/>
</dbReference>
<dbReference type="KEGG" id="rha:RHA1_ro11285"/>
<feature type="region of interest" description="Disordered" evidence="5">
    <location>
        <begin position="204"/>
        <end position="225"/>
    </location>
</feature>
<dbReference type="InterPro" id="IPR011055">
    <property type="entry name" value="Dup_hybrid_motif"/>
</dbReference>
<dbReference type="PROSITE" id="PS51257">
    <property type="entry name" value="PROKAR_LIPOPROTEIN"/>
    <property type="match status" value="1"/>
</dbReference>
<dbReference type="GO" id="GO:0008234">
    <property type="term" value="F:cysteine-type peptidase activity"/>
    <property type="evidence" value="ECO:0007669"/>
    <property type="project" value="UniProtKB-KW"/>
</dbReference>
<evidence type="ECO:0000256" key="5">
    <source>
        <dbReference type="SAM" id="MobiDB-lite"/>
    </source>
</evidence>
<geneLocation type="plasmid" evidence="7 8">
    <name>pRHL3</name>
</geneLocation>
<dbReference type="AlphaFoldDB" id="Q0RUV4"/>
<dbReference type="HOGENOM" id="CLU_023728_0_0_11"/>
<dbReference type="CDD" id="cd12797">
    <property type="entry name" value="M23_peptidase"/>
    <property type="match status" value="1"/>
</dbReference>
<dbReference type="EC" id="3.4.-.-" evidence="7"/>
<dbReference type="GO" id="GO:0006508">
    <property type="term" value="P:proteolysis"/>
    <property type="evidence" value="ECO:0007669"/>
    <property type="project" value="UniProtKB-KW"/>
</dbReference>
<protein>
    <submittedName>
        <fullName evidence="7">Probable peptidase</fullName>
        <ecNumber evidence="7">3.4.-.-</ecNumber>
    </submittedName>
</protein>
<organism evidence="7 8">
    <name type="scientific">Rhodococcus jostii (strain RHA1)</name>
    <dbReference type="NCBI Taxonomy" id="101510"/>
    <lineage>
        <taxon>Bacteria</taxon>
        <taxon>Bacillati</taxon>
        <taxon>Actinomycetota</taxon>
        <taxon>Actinomycetes</taxon>
        <taxon>Mycobacteriales</taxon>
        <taxon>Nocardiaceae</taxon>
        <taxon>Rhodococcus</taxon>
    </lineage>
</organism>
<proteinExistence type="inferred from homology"/>
<comment type="similarity">
    <text evidence="1">Belongs to the peptidase C40 family.</text>
</comment>
<dbReference type="PANTHER" id="PTHR47359">
    <property type="entry name" value="PEPTIDOGLYCAN DL-ENDOPEPTIDASE CWLO"/>
    <property type="match status" value="1"/>
</dbReference>
<dbReference type="eggNOG" id="COG0741">
    <property type="taxonomic scope" value="Bacteria"/>
</dbReference>